<protein>
    <submittedName>
        <fullName evidence="2">Uncharacterized protein</fullName>
    </submittedName>
</protein>
<sequence length="156" mass="16747">MRAVVLAVGMLVLSPAVAAAEAAEGEVWVRSVATDQCLTRPEVPGVVFGDACAPLDRQGWQLTEHEDRSVAITAAGTDLCLAHTDLDVITKACDELDEPQAWTLEEQDGGFWIQATKDDAGVRWCLWHADEGPYVGLQPCDGSVAGERWQLPVFGG</sequence>
<dbReference type="Proteomes" id="UP000199051">
    <property type="component" value="Unassembled WGS sequence"/>
</dbReference>
<dbReference type="InterPro" id="IPR035992">
    <property type="entry name" value="Ricin_B-like_lectins"/>
</dbReference>
<gene>
    <name evidence="2" type="ORF">SAMN04487818_101479</name>
</gene>
<dbReference type="AlphaFoldDB" id="A0A1H9L6W3"/>
<dbReference type="SUPFAM" id="SSF50370">
    <property type="entry name" value="Ricin B-like lectins"/>
    <property type="match status" value="1"/>
</dbReference>
<accession>A0A1H9L6W3</accession>
<dbReference type="RefSeq" id="WP_092774706.1">
    <property type="nucleotide sequence ID" value="NZ_FOGI01000001.1"/>
</dbReference>
<dbReference type="EMBL" id="FOGI01000001">
    <property type="protein sequence ID" value="SER07058.1"/>
    <property type="molecule type" value="Genomic_DNA"/>
</dbReference>
<keyword evidence="3" id="KW-1185">Reference proteome</keyword>
<reference evidence="3" key="1">
    <citation type="submission" date="2016-10" db="EMBL/GenBank/DDBJ databases">
        <authorList>
            <person name="Varghese N."/>
            <person name="Submissions S."/>
        </authorList>
    </citation>
    <scope>NUCLEOTIDE SEQUENCE [LARGE SCALE GENOMIC DNA]</scope>
    <source>
        <strain evidence="3">DSM 44260</strain>
    </source>
</reference>
<dbReference type="Gene3D" id="2.80.10.50">
    <property type="match status" value="1"/>
</dbReference>
<proteinExistence type="predicted"/>
<feature type="chain" id="PRO_5038994325" evidence="1">
    <location>
        <begin position="19"/>
        <end position="156"/>
    </location>
</feature>
<name>A0A1H9L6W3_9PSEU</name>
<evidence type="ECO:0000313" key="3">
    <source>
        <dbReference type="Proteomes" id="UP000199051"/>
    </source>
</evidence>
<dbReference type="PROSITE" id="PS50231">
    <property type="entry name" value="RICIN_B_LECTIN"/>
    <property type="match status" value="1"/>
</dbReference>
<dbReference type="STRING" id="155974.SAMN04487818_101479"/>
<feature type="signal peptide" evidence="1">
    <location>
        <begin position="1"/>
        <end position="18"/>
    </location>
</feature>
<evidence type="ECO:0000256" key="1">
    <source>
        <dbReference type="SAM" id="SignalP"/>
    </source>
</evidence>
<organism evidence="2 3">
    <name type="scientific">Actinokineospora terrae</name>
    <dbReference type="NCBI Taxonomy" id="155974"/>
    <lineage>
        <taxon>Bacteria</taxon>
        <taxon>Bacillati</taxon>
        <taxon>Actinomycetota</taxon>
        <taxon>Actinomycetes</taxon>
        <taxon>Pseudonocardiales</taxon>
        <taxon>Pseudonocardiaceae</taxon>
        <taxon>Actinokineospora</taxon>
    </lineage>
</organism>
<evidence type="ECO:0000313" key="2">
    <source>
        <dbReference type="EMBL" id="SER07058.1"/>
    </source>
</evidence>
<keyword evidence="1" id="KW-0732">Signal</keyword>